<keyword evidence="2" id="KW-1185">Reference proteome</keyword>
<comment type="caution">
    <text evidence="1">The sequence shown here is derived from an EMBL/GenBank/DDBJ whole genome shotgun (WGS) entry which is preliminary data.</text>
</comment>
<organism evidence="1 2">
    <name type="scientific">Parerythrobacter lacustris</name>
    <dbReference type="NCBI Taxonomy" id="2969984"/>
    <lineage>
        <taxon>Bacteria</taxon>
        <taxon>Pseudomonadati</taxon>
        <taxon>Pseudomonadota</taxon>
        <taxon>Alphaproteobacteria</taxon>
        <taxon>Sphingomonadales</taxon>
        <taxon>Erythrobacteraceae</taxon>
        <taxon>Parerythrobacter</taxon>
    </lineage>
</organism>
<dbReference type="Pfam" id="PF13424">
    <property type="entry name" value="TPR_12"/>
    <property type="match status" value="1"/>
</dbReference>
<dbReference type="InterPro" id="IPR011990">
    <property type="entry name" value="TPR-like_helical_dom_sf"/>
</dbReference>
<name>A0ABT1XTN9_9SPHN</name>
<evidence type="ECO:0000313" key="1">
    <source>
        <dbReference type="EMBL" id="MCR2835030.1"/>
    </source>
</evidence>
<dbReference type="InterPro" id="IPR019734">
    <property type="entry name" value="TPR_rpt"/>
</dbReference>
<gene>
    <name evidence="1" type="ORF">NSO95_13860</name>
</gene>
<reference evidence="1 2" key="1">
    <citation type="submission" date="2022-08" db="EMBL/GenBank/DDBJ databases">
        <title>Polyphasic taxonomy analysis of Qipengyuania sp.RS5-5.</title>
        <authorList>
            <person name="Xamxidin M."/>
            <person name="Wu M."/>
        </authorList>
    </citation>
    <scope>NUCLEOTIDE SEQUENCE [LARGE SCALE GENOMIC DNA]</scope>
    <source>
        <strain evidence="1 2">RS5-5</strain>
    </source>
</reference>
<dbReference type="EMBL" id="JANKHH010000007">
    <property type="protein sequence ID" value="MCR2835030.1"/>
    <property type="molecule type" value="Genomic_DNA"/>
</dbReference>
<dbReference type="Proteomes" id="UP001206067">
    <property type="component" value="Unassembled WGS sequence"/>
</dbReference>
<evidence type="ECO:0000313" key="2">
    <source>
        <dbReference type="Proteomes" id="UP001206067"/>
    </source>
</evidence>
<sequence>MRPVRIALLLLAALLVVAGFQWFDRFSSDPADGTARAAPWAPPTYAEALDQLNRDVAKEQARVAADPDAWMRQESLAMVLHARGQLTGSHEDLAVALDAADASRAAAPDGSGPVLARAIVSLSMHRNAAAREEIARIAGFAVEPEPGDKGEAASIKGDIALYEGKYPQALEHYRAAEALAPGPGIRVRLADWYRHMGDFDTARRYLKEALADRASLTAWTRASVLLQLGAIDLQQGDWDAAEAQFAKADAAFPGWWLAKAHLAQMAAAKGDYARAEALYRETMTDGIERPAVMEALSGVIAAQGGRDAEAKGLAARAASLWFAQVKSHPEAYADHAMGAALAEGDTRRAGALAAASYRARPYGDSRIGLARAALALGDGRLSRKLIEELDRTGWRSSEQYVVLADACSALRDDGCLERARRSALAITPRAFDERAAFLSFGNH</sequence>
<dbReference type="SMART" id="SM00028">
    <property type="entry name" value="TPR"/>
    <property type="match status" value="2"/>
</dbReference>
<protein>
    <submittedName>
        <fullName evidence="1">Tetratricopeptide repeat protein</fullName>
    </submittedName>
</protein>
<accession>A0ABT1XTN9</accession>
<dbReference type="Gene3D" id="1.25.40.10">
    <property type="entry name" value="Tetratricopeptide repeat domain"/>
    <property type="match status" value="2"/>
</dbReference>
<proteinExistence type="predicted"/>
<dbReference type="RefSeq" id="WP_257596901.1">
    <property type="nucleotide sequence ID" value="NZ_JANKHH010000007.1"/>
</dbReference>
<dbReference type="SUPFAM" id="SSF48452">
    <property type="entry name" value="TPR-like"/>
    <property type="match status" value="1"/>
</dbReference>